<dbReference type="Proteomes" id="UP000307808">
    <property type="component" value="Unassembled WGS sequence"/>
</dbReference>
<dbReference type="RefSeq" id="WP_137064579.1">
    <property type="nucleotide sequence ID" value="NZ_CP040748.1"/>
</dbReference>
<reference evidence="1 2" key="1">
    <citation type="submission" date="2019-04" db="EMBL/GenBank/DDBJ databases">
        <authorList>
            <person name="Dong K."/>
        </authorList>
    </citation>
    <scope>NUCLEOTIDE SEQUENCE [LARGE SCALE GENOMIC DNA]</scope>
    <source>
        <strain evidence="2">dk3543</strain>
    </source>
</reference>
<dbReference type="EMBL" id="SZPY01000001">
    <property type="protein sequence ID" value="TKI64116.1"/>
    <property type="molecule type" value="Genomic_DNA"/>
</dbReference>
<sequence>MPPELSSADSTPVASVVPSRRGVLAGAAWSIPAVTIATADSVTSVGYSSQPSGGWTTLEGPGAYNVNGRLHVADPSLGGTPQHLVDYPDKVASRRTLAGRRTVSWTMSSGAGGFYWRPDVTGATRGTTHDLPAVPARSTPVGEDVFLPLDKDRLIRGTTSHSPGVTIDSAYAAIVGDDSVATVWYTLAGSNSHFEWRPDGTVTHVTPASVSGNPGSMGALGYGYFRRRSLYYFGGQEIFWGDARPYVTSSGTGLFGTN</sequence>
<dbReference type="AlphaFoldDB" id="A0A4U2YRK6"/>
<organism evidence="1 2">
    <name type="scientific">Nocardioides jishulii</name>
    <dbReference type="NCBI Taxonomy" id="2575440"/>
    <lineage>
        <taxon>Bacteria</taxon>
        <taxon>Bacillati</taxon>
        <taxon>Actinomycetota</taxon>
        <taxon>Actinomycetes</taxon>
        <taxon>Propionibacteriales</taxon>
        <taxon>Nocardioidaceae</taxon>
        <taxon>Nocardioides</taxon>
    </lineage>
</organism>
<gene>
    <name evidence="1" type="ORF">FC770_02825</name>
</gene>
<evidence type="ECO:0000313" key="1">
    <source>
        <dbReference type="EMBL" id="TKI64116.1"/>
    </source>
</evidence>
<comment type="caution">
    <text evidence="1">The sequence shown here is derived from an EMBL/GenBank/DDBJ whole genome shotgun (WGS) entry which is preliminary data.</text>
</comment>
<evidence type="ECO:0000313" key="2">
    <source>
        <dbReference type="Proteomes" id="UP000307808"/>
    </source>
</evidence>
<protein>
    <submittedName>
        <fullName evidence="1">Uncharacterized protein</fullName>
    </submittedName>
</protein>
<accession>A0A4U2YRK6</accession>
<proteinExistence type="predicted"/>
<keyword evidence="2" id="KW-1185">Reference proteome</keyword>
<name>A0A4U2YRK6_9ACTN</name>